<evidence type="ECO:0000256" key="1">
    <source>
        <dbReference type="ARBA" id="ARBA00004581"/>
    </source>
</evidence>
<gene>
    <name evidence="11" type="primary">PSBW</name>
    <name evidence="11" type="ORF">AXF42_Ash020923</name>
</gene>
<comment type="subcellular location">
    <subcellularLocation>
        <location evidence="1">Plastid</location>
        <location evidence="1">Chloroplast thylakoid membrane</location>
        <topology evidence="1">Single-pass membrane protein</topology>
    </subcellularLocation>
</comment>
<protein>
    <recommendedName>
        <fullName evidence="9">PSII 6.1 kDa protein</fullName>
    </recommendedName>
</protein>
<organism evidence="11 12">
    <name type="scientific">Apostasia shenzhenica</name>
    <dbReference type="NCBI Taxonomy" id="1088818"/>
    <lineage>
        <taxon>Eukaryota</taxon>
        <taxon>Viridiplantae</taxon>
        <taxon>Streptophyta</taxon>
        <taxon>Embryophyta</taxon>
        <taxon>Tracheophyta</taxon>
        <taxon>Spermatophyta</taxon>
        <taxon>Magnoliopsida</taxon>
        <taxon>Liliopsida</taxon>
        <taxon>Asparagales</taxon>
        <taxon>Orchidaceae</taxon>
        <taxon>Apostasioideae</taxon>
        <taxon>Apostasia</taxon>
    </lineage>
</organism>
<dbReference type="PANTHER" id="PTHR34552">
    <property type="entry name" value="PHOTOSYSTEM II REACTION CENTER W PROTEIN, CHLOROPLASTIC"/>
    <property type="match status" value="1"/>
</dbReference>
<sequence length="149" mass="14975">MTATISAAAAAAAAAAAPATARLTRKPLNSMFSTSILGQPQVRGRGGKVRCSTLEEDKAAAAAGGRSRCINAAGELPVAAMVAAAVAGAGGPAIALVDERMTTEGTGLSLGVSNNLLVWILLGVFALVWALYIVYTSTLEEDEESGLSL</sequence>
<name>A0A2H9ZUH9_9ASPA</name>
<dbReference type="Pfam" id="PF07123">
    <property type="entry name" value="PsbW"/>
    <property type="match status" value="1"/>
</dbReference>
<keyword evidence="12" id="KW-1185">Reference proteome</keyword>
<dbReference type="PANTHER" id="PTHR34552:SF1">
    <property type="entry name" value="PHOTOSYSTEM II REACTION CENTER W PROTEIN, CHLOROPLASTIC"/>
    <property type="match status" value="1"/>
</dbReference>
<keyword evidence="4" id="KW-0602">Photosynthesis</keyword>
<evidence type="ECO:0000313" key="11">
    <source>
        <dbReference type="EMBL" id="PKA46938.1"/>
    </source>
</evidence>
<evidence type="ECO:0000256" key="4">
    <source>
        <dbReference type="ARBA" id="ARBA00022531"/>
    </source>
</evidence>
<keyword evidence="5" id="KW-0934">Plastid</keyword>
<dbReference type="AlphaFoldDB" id="A0A2H9ZUH9"/>
<dbReference type="Proteomes" id="UP000236161">
    <property type="component" value="Unassembled WGS sequence"/>
</dbReference>
<evidence type="ECO:0000256" key="9">
    <source>
        <dbReference type="ARBA" id="ARBA00031756"/>
    </source>
</evidence>
<reference evidence="11 12" key="1">
    <citation type="journal article" date="2017" name="Nature">
        <title>The Apostasia genome and the evolution of orchids.</title>
        <authorList>
            <person name="Zhang G.Q."/>
            <person name="Liu K.W."/>
            <person name="Li Z."/>
            <person name="Lohaus R."/>
            <person name="Hsiao Y.Y."/>
            <person name="Niu S.C."/>
            <person name="Wang J.Y."/>
            <person name="Lin Y.C."/>
            <person name="Xu Q."/>
            <person name="Chen L.J."/>
            <person name="Yoshida K."/>
            <person name="Fujiwara S."/>
            <person name="Wang Z.W."/>
            <person name="Zhang Y.Q."/>
            <person name="Mitsuda N."/>
            <person name="Wang M."/>
            <person name="Liu G.H."/>
            <person name="Pecoraro L."/>
            <person name="Huang H.X."/>
            <person name="Xiao X.J."/>
            <person name="Lin M."/>
            <person name="Wu X.Y."/>
            <person name="Wu W.L."/>
            <person name="Chen Y.Y."/>
            <person name="Chang S.B."/>
            <person name="Sakamoto S."/>
            <person name="Ohme-Takagi M."/>
            <person name="Yagi M."/>
            <person name="Zeng S.J."/>
            <person name="Shen C.Y."/>
            <person name="Yeh C.M."/>
            <person name="Luo Y.B."/>
            <person name="Tsai W.C."/>
            <person name="Van de Peer Y."/>
            <person name="Liu Z.J."/>
        </authorList>
    </citation>
    <scope>NUCLEOTIDE SEQUENCE [LARGE SCALE GENOMIC DNA]</scope>
    <source>
        <strain evidence="12">cv. Shenzhen</strain>
        <tissue evidence="11">Stem</tissue>
    </source>
</reference>
<dbReference type="GO" id="GO:0009535">
    <property type="term" value="C:chloroplast thylakoid membrane"/>
    <property type="evidence" value="ECO:0007669"/>
    <property type="project" value="UniProtKB-SubCell"/>
</dbReference>
<feature type="transmembrane region" description="Helical" evidence="10">
    <location>
        <begin position="76"/>
        <end position="96"/>
    </location>
</feature>
<dbReference type="STRING" id="1088818.A0A2H9ZUH9"/>
<comment type="similarity">
    <text evidence="2">Belongs to the psbW family.</text>
</comment>
<keyword evidence="7 10" id="KW-0472">Membrane</keyword>
<feature type="transmembrane region" description="Helical" evidence="10">
    <location>
        <begin position="116"/>
        <end position="135"/>
    </location>
</feature>
<evidence type="ECO:0000256" key="7">
    <source>
        <dbReference type="ARBA" id="ARBA00023136"/>
    </source>
</evidence>
<dbReference type="EMBL" id="KZ453624">
    <property type="protein sequence ID" value="PKA46938.1"/>
    <property type="molecule type" value="Genomic_DNA"/>
</dbReference>
<keyword evidence="10" id="KW-1133">Transmembrane helix</keyword>
<dbReference type="OrthoDB" id="2017665at2759"/>
<dbReference type="GO" id="GO:0042549">
    <property type="term" value="P:photosystem II stabilization"/>
    <property type="evidence" value="ECO:0007669"/>
    <property type="project" value="TreeGrafter"/>
</dbReference>
<keyword evidence="8" id="KW-0604">Photosystem II</keyword>
<evidence type="ECO:0000256" key="10">
    <source>
        <dbReference type="SAM" id="Phobius"/>
    </source>
</evidence>
<keyword evidence="6" id="KW-0793">Thylakoid</keyword>
<evidence type="ECO:0000256" key="2">
    <source>
        <dbReference type="ARBA" id="ARBA00010395"/>
    </source>
</evidence>
<evidence type="ECO:0000256" key="6">
    <source>
        <dbReference type="ARBA" id="ARBA00023078"/>
    </source>
</evidence>
<accession>A0A2H9ZUH9</accession>
<dbReference type="GO" id="GO:0009523">
    <property type="term" value="C:photosystem II"/>
    <property type="evidence" value="ECO:0007669"/>
    <property type="project" value="UniProtKB-KW"/>
</dbReference>
<keyword evidence="3" id="KW-0150">Chloroplast</keyword>
<evidence type="ECO:0000256" key="3">
    <source>
        <dbReference type="ARBA" id="ARBA00022528"/>
    </source>
</evidence>
<evidence type="ECO:0000313" key="12">
    <source>
        <dbReference type="Proteomes" id="UP000236161"/>
    </source>
</evidence>
<evidence type="ECO:0000256" key="5">
    <source>
        <dbReference type="ARBA" id="ARBA00022640"/>
    </source>
</evidence>
<evidence type="ECO:0000256" key="8">
    <source>
        <dbReference type="ARBA" id="ARBA00023276"/>
    </source>
</evidence>
<dbReference type="InterPro" id="IPR009806">
    <property type="entry name" value="PSII_PsbW_class2"/>
</dbReference>
<keyword evidence="10" id="KW-0812">Transmembrane</keyword>
<dbReference type="GO" id="GO:0015979">
    <property type="term" value="P:photosynthesis"/>
    <property type="evidence" value="ECO:0007669"/>
    <property type="project" value="UniProtKB-KW"/>
</dbReference>
<proteinExistence type="inferred from homology"/>